<reference evidence="2" key="1">
    <citation type="submission" date="2023-06" db="EMBL/GenBank/DDBJ databases">
        <title>Genome-scale phylogeny and comparative genomics of the fungal order Sordariales.</title>
        <authorList>
            <consortium name="Lawrence Berkeley National Laboratory"/>
            <person name="Hensen N."/>
            <person name="Bonometti L."/>
            <person name="Westerberg I."/>
            <person name="Brannstrom I.O."/>
            <person name="Guillou S."/>
            <person name="Cros-Aarteil S."/>
            <person name="Calhoun S."/>
            <person name="Haridas S."/>
            <person name="Kuo A."/>
            <person name="Mondo S."/>
            <person name="Pangilinan J."/>
            <person name="Riley R."/>
            <person name="LaButti K."/>
            <person name="Andreopoulos B."/>
            <person name="Lipzen A."/>
            <person name="Chen C."/>
            <person name="Yanf M."/>
            <person name="Daum C."/>
            <person name="Ng V."/>
            <person name="Clum A."/>
            <person name="Steindorff A."/>
            <person name="Ohm R."/>
            <person name="Martin F."/>
            <person name="Silar P."/>
            <person name="Natvig D."/>
            <person name="Lalanne C."/>
            <person name="Gautier V."/>
            <person name="Ament-velasquez S.L."/>
            <person name="Kruys A."/>
            <person name="Hutchinson M.I."/>
            <person name="Powell A.J."/>
            <person name="Barry K."/>
            <person name="Miller A.N."/>
            <person name="Grigoriev I.V."/>
            <person name="Debuchy R."/>
            <person name="Gladieux P."/>
            <person name="Thoren M.H."/>
            <person name="Johannesson H."/>
        </authorList>
    </citation>
    <scope>NUCLEOTIDE SEQUENCE</scope>
    <source>
        <strain evidence="2">SMH2392-1A</strain>
    </source>
</reference>
<dbReference type="AlphaFoldDB" id="A0AA40DU88"/>
<feature type="region of interest" description="Disordered" evidence="1">
    <location>
        <begin position="1"/>
        <end position="109"/>
    </location>
</feature>
<evidence type="ECO:0000313" key="3">
    <source>
        <dbReference type="Proteomes" id="UP001172101"/>
    </source>
</evidence>
<feature type="compositionally biased region" description="Polar residues" evidence="1">
    <location>
        <begin position="171"/>
        <end position="183"/>
    </location>
</feature>
<dbReference type="Proteomes" id="UP001172101">
    <property type="component" value="Unassembled WGS sequence"/>
</dbReference>
<feature type="compositionally biased region" description="Polar residues" evidence="1">
    <location>
        <begin position="30"/>
        <end position="46"/>
    </location>
</feature>
<organism evidence="2 3">
    <name type="scientific">Lasiosphaeria miniovina</name>
    <dbReference type="NCBI Taxonomy" id="1954250"/>
    <lineage>
        <taxon>Eukaryota</taxon>
        <taxon>Fungi</taxon>
        <taxon>Dikarya</taxon>
        <taxon>Ascomycota</taxon>
        <taxon>Pezizomycotina</taxon>
        <taxon>Sordariomycetes</taxon>
        <taxon>Sordariomycetidae</taxon>
        <taxon>Sordariales</taxon>
        <taxon>Lasiosphaeriaceae</taxon>
        <taxon>Lasiosphaeria</taxon>
    </lineage>
</organism>
<feature type="compositionally biased region" description="Low complexity" evidence="1">
    <location>
        <begin position="1"/>
        <end position="22"/>
    </location>
</feature>
<evidence type="ECO:0000313" key="2">
    <source>
        <dbReference type="EMBL" id="KAK0713602.1"/>
    </source>
</evidence>
<proteinExistence type="predicted"/>
<feature type="compositionally biased region" description="Low complexity" evidence="1">
    <location>
        <begin position="47"/>
        <end position="61"/>
    </location>
</feature>
<dbReference type="EMBL" id="JAUIRO010000005">
    <property type="protein sequence ID" value="KAK0713602.1"/>
    <property type="molecule type" value="Genomic_DNA"/>
</dbReference>
<evidence type="ECO:0000256" key="1">
    <source>
        <dbReference type="SAM" id="MobiDB-lite"/>
    </source>
</evidence>
<dbReference type="GeneID" id="85330002"/>
<name>A0AA40DU88_9PEZI</name>
<feature type="region of interest" description="Disordered" evidence="1">
    <location>
        <begin position="135"/>
        <end position="212"/>
    </location>
</feature>
<sequence length="212" mass="23718">TPVNTTPVNTTSVNTTPVNTTPAPALRQIPSPSSGYHHQSLPTATMSRYSSFSGRSRSGSGEDVYEFTRPWDRRRHHDFSRPPPSSRHGSLPDYPSRPKPRYRPVSLYGSLPEYGPRLREFQSLWDRFGRGPASRAASEVGTSLDSGHRVSLSGRSTSLDRRPGRYYSAFHSATPSPASSNDGRATLFPFEIAGRGRELRERRETSEERQNR</sequence>
<gene>
    <name evidence="2" type="ORF">B0T26DRAFT_782795</name>
</gene>
<keyword evidence="3" id="KW-1185">Reference proteome</keyword>
<feature type="compositionally biased region" description="Basic and acidic residues" evidence="1">
    <location>
        <begin position="194"/>
        <end position="212"/>
    </location>
</feature>
<accession>A0AA40DU88</accession>
<protein>
    <submittedName>
        <fullName evidence="2">Uncharacterized protein</fullName>
    </submittedName>
</protein>
<dbReference type="RefSeq" id="XP_060294925.1">
    <property type="nucleotide sequence ID" value="XM_060446732.1"/>
</dbReference>
<feature type="non-terminal residue" evidence="2">
    <location>
        <position position="1"/>
    </location>
</feature>
<comment type="caution">
    <text evidence="2">The sequence shown here is derived from an EMBL/GenBank/DDBJ whole genome shotgun (WGS) entry which is preliminary data.</text>
</comment>